<dbReference type="AlphaFoldDB" id="A0A934WWT5"/>
<sequence length="120" mass="13345">MEPTFINNHQDLKAHIKELKIRKFNEEAALNASFEEFTNSLNPSRLIKNTVGELIPPGDVAGSLSKAGLIAGANLVIDQIWGRHKTVIGFLSSLVVRNISSYIINRNLFGVITRIKNKFT</sequence>
<dbReference type="RefSeq" id="WP_201429942.1">
    <property type="nucleotide sequence ID" value="NZ_JAEQBW010000001.1"/>
</dbReference>
<dbReference type="EMBL" id="JAEQBW010000001">
    <property type="protein sequence ID" value="MBK6264275.1"/>
    <property type="molecule type" value="Genomic_DNA"/>
</dbReference>
<evidence type="ECO:0000313" key="2">
    <source>
        <dbReference type="Proteomes" id="UP000611723"/>
    </source>
</evidence>
<protein>
    <submittedName>
        <fullName evidence="1">Uncharacterized protein</fullName>
    </submittedName>
</protein>
<accession>A0A934WWT5</accession>
<name>A0A934WWT5_9BACT</name>
<proteinExistence type="predicted"/>
<reference evidence="1" key="1">
    <citation type="submission" date="2021-01" db="EMBL/GenBank/DDBJ databases">
        <title>Marivirga aurantiaca sp. nov., isolated from intertidal surface sediments.</title>
        <authorList>
            <person name="Zhang M."/>
        </authorList>
    </citation>
    <scope>NUCLEOTIDE SEQUENCE</scope>
    <source>
        <strain evidence="1">S37H4</strain>
    </source>
</reference>
<keyword evidence="2" id="KW-1185">Reference proteome</keyword>
<dbReference type="Proteomes" id="UP000611723">
    <property type="component" value="Unassembled WGS sequence"/>
</dbReference>
<gene>
    <name evidence="1" type="ORF">JKA74_04440</name>
</gene>
<comment type="caution">
    <text evidence="1">The sequence shown here is derived from an EMBL/GenBank/DDBJ whole genome shotgun (WGS) entry which is preliminary data.</text>
</comment>
<organism evidence="1 2">
    <name type="scientific">Marivirga aurantiaca</name>
    <dbReference type="NCBI Taxonomy" id="2802615"/>
    <lineage>
        <taxon>Bacteria</taxon>
        <taxon>Pseudomonadati</taxon>
        <taxon>Bacteroidota</taxon>
        <taxon>Cytophagia</taxon>
        <taxon>Cytophagales</taxon>
        <taxon>Marivirgaceae</taxon>
        <taxon>Marivirga</taxon>
    </lineage>
</organism>
<evidence type="ECO:0000313" key="1">
    <source>
        <dbReference type="EMBL" id="MBK6264275.1"/>
    </source>
</evidence>